<organism evidence="1 2">
    <name type="scientific">Porites lobata</name>
    <dbReference type="NCBI Taxonomy" id="104759"/>
    <lineage>
        <taxon>Eukaryota</taxon>
        <taxon>Metazoa</taxon>
        <taxon>Cnidaria</taxon>
        <taxon>Anthozoa</taxon>
        <taxon>Hexacorallia</taxon>
        <taxon>Scleractinia</taxon>
        <taxon>Fungiina</taxon>
        <taxon>Poritidae</taxon>
        <taxon>Porites</taxon>
    </lineage>
</organism>
<keyword evidence="2" id="KW-1185">Reference proteome</keyword>
<evidence type="ECO:0000313" key="1">
    <source>
        <dbReference type="EMBL" id="CAH3137023.1"/>
    </source>
</evidence>
<dbReference type="EMBL" id="CALNXK010000058">
    <property type="protein sequence ID" value="CAH3137023.1"/>
    <property type="molecule type" value="Genomic_DNA"/>
</dbReference>
<gene>
    <name evidence="1" type="ORF">PLOB_00038799</name>
</gene>
<proteinExistence type="predicted"/>
<name>A0ABN8PBT2_9CNID</name>
<sequence>MKISKRPGEEFTIFLKACSLCLKKTIKTVIWSTLLYGAESWTLKKEDVRRLESCEIWLWRKVLNITWSDEVCNEELLRRVGEERAIICVINRRQSGLVIRYGMVILSH</sequence>
<protein>
    <submittedName>
        <fullName evidence="1">Uncharacterized protein</fullName>
    </submittedName>
</protein>
<dbReference type="Proteomes" id="UP001159405">
    <property type="component" value="Unassembled WGS sequence"/>
</dbReference>
<evidence type="ECO:0000313" key="2">
    <source>
        <dbReference type="Proteomes" id="UP001159405"/>
    </source>
</evidence>
<reference evidence="1 2" key="1">
    <citation type="submission" date="2022-05" db="EMBL/GenBank/DDBJ databases">
        <authorList>
            <consortium name="Genoscope - CEA"/>
            <person name="William W."/>
        </authorList>
    </citation>
    <scope>NUCLEOTIDE SEQUENCE [LARGE SCALE GENOMIC DNA]</scope>
</reference>
<accession>A0ABN8PBT2</accession>
<comment type="caution">
    <text evidence="1">The sequence shown here is derived from an EMBL/GenBank/DDBJ whole genome shotgun (WGS) entry which is preliminary data.</text>
</comment>